<dbReference type="Pfam" id="PF22666">
    <property type="entry name" value="Glyco_hydro_2_N2"/>
    <property type="match status" value="1"/>
</dbReference>
<dbReference type="Pfam" id="PF02836">
    <property type="entry name" value="Glyco_hydro_2_C"/>
    <property type="match status" value="1"/>
</dbReference>
<comment type="similarity">
    <text evidence="1">Belongs to the glycosyl hydrolase 2 family.</text>
</comment>
<keyword evidence="3" id="KW-0326">Glycosidase</keyword>
<dbReference type="InterPro" id="IPR043534">
    <property type="entry name" value="EBDG/EBM"/>
</dbReference>
<dbReference type="InterPro" id="IPR036156">
    <property type="entry name" value="Beta-gal/glucu_dom_sf"/>
</dbReference>
<dbReference type="InterPro" id="IPR041351">
    <property type="entry name" value="Ig_GlcNase"/>
</dbReference>
<evidence type="ECO:0000313" key="9">
    <source>
        <dbReference type="Proteomes" id="UP000292424"/>
    </source>
</evidence>
<dbReference type="InterPro" id="IPR013783">
    <property type="entry name" value="Ig-like_fold"/>
</dbReference>
<dbReference type="Gene3D" id="2.60.120.260">
    <property type="entry name" value="Galactose-binding domain-like"/>
    <property type="match status" value="1"/>
</dbReference>
<dbReference type="EMBL" id="CP044016">
    <property type="protein sequence ID" value="QES90537.1"/>
    <property type="molecule type" value="Genomic_DNA"/>
</dbReference>
<accession>A0A5P2G5N6</accession>
<feature type="domain" description="Exo-beta-D-glucosaminidase Ig-fold" evidence="6">
    <location>
        <begin position="807"/>
        <end position="905"/>
    </location>
</feature>
<evidence type="ECO:0000256" key="3">
    <source>
        <dbReference type="ARBA" id="ARBA00023295"/>
    </source>
</evidence>
<dbReference type="InterPro" id="IPR006102">
    <property type="entry name" value="Ig-like_GH2"/>
</dbReference>
<dbReference type="GO" id="GO:0005975">
    <property type="term" value="P:carbohydrate metabolic process"/>
    <property type="evidence" value="ECO:0007669"/>
    <property type="project" value="InterPro"/>
</dbReference>
<dbReference type="Gene3D" id="2.60.40.10">
    <property type="entry name" value="Immunoglobulins"/>
    <property type="match status" value="2"/>
</dbReference>
<dbReference type="SUPFAM" id="SSF49303">
    <property type="entry name" value="beta-Galactosidase/glucuronidase domain"/>
    <property type="match status" value="3"/>
</dbReference>
<dbReference type="InterPro" id="IPR017853">
    <property type="entry name" value="GH"/>
</dbReference>
<feature type="domain" description="Beta-mannosidase-like galactose-binding" evidence="7">
    <location>
        <begin position="114"/>
        <end position="244"/>
    </location>
</feature>
<dbReference type="SUPFAM" id="SSF49785">
    <property type="entry name" value="Galactose-binding domain-like"/>
    <property type="match status" value="1"/>
</dbReference>
<dbReference type="Gene3D" id="3.20.20.80">
    <property type="entry name" value="Glycosidases"/>
    <property type="match status" value="1"/>
</dbReference>
<dbReference type="OrthoDB" id="9801077at2"/>
<evidence type="ECO:0000256" key="2">
    <source>
        <dbReference type="ARBA" id="ARBA00022801"/>
    </source>
</evidence>
<organism evidence="8 9">
    <name type="scientific">Rhizosphaericola mali</name>
    <dbReference type="NCBI Taxonomy" id="2545455"/>
    <lineage>
        <taxon>Bacteria</taxon>
        <taxon>Pseudomonadati</taxon>
        <taxon>Bacteroidota</taxon>
        <taxon>Chitinophagia</taxon>
        <taxon>Chitinophagales</taxon>
        <taxon>Chitinophagaceae</taxon>
        <taxon>Rhizosphaericola</taxon>
    </lineage>
</organism>
<dbReference type="Pfam" id="PF18368">
    <property type="entry name" value="Ig_GlcNase"/>
    <property type="match status" value="1"/>
</dbReference>
<sequence>MHKVSNFLSGILCLCFLSKTNAQQIQKLTHFYMQSSSQVKQDGILLSSRDCKSSSYWFPVNVPSTVLKGLVDNHIYPNPYIGMNNMYIPDASDSFNTKYSLSQYSYLPNEENPWKKPYWYRTSFTLEKASNKTYLLDFKGINYRAEVWVNGEKVADSSQMVGMFAEYEINITKAAHAGQMNYLAVKIYPLDYPGEPDSEQLKALGPFFLNGGPTGDIGKNVTMLSSVGWDWMPPVRDRNMGIWQPVFVKTIGAISLEKPHITTKFENNDTTKALVNAAYTLANHSEKEVNGILEIIISPEKFAGNTIHLTRNFHLDKNQTQELNFSPEKFAQLHISHPKLWWPVGYGNPNLYNITAKVTYDNAISDTNHIQFGIRTVSSTAKLERGVTRRDFYVNGKRVYLVGGAWVPDLLVNRDSMRYEEELQLCKTANVNLVRIWGGGITPPDNFWNIADRLGLLVWSDFWITGDTQGEFKGSSDWPLQGNVFTQNVISTIYRIRNHPSLLVWTGGNEGHARKELYDVMRNNVITLDGTRPFIPSSSGFAHLPKGWQGSYPDNQPSGVYSGGPYAWKKPSDYFWLADTARDWVFKDETGIPSQPPMSTLPKIIPNLTWDTTLPYPLNHTWGYHDAATGAGKYDDYYNKMVQYYGQPSSLNDFSTKMQLMNWVGYQGIFEAAQHKLNENGGVMLWKLNAAFPSVIWQIYDWYLQPNAGFYAMQNACAPIHIQLNPKNSDIEIINKSYENQSFTANVSLIDALGKEIKKQSFSKFNSDSSAVKILGNLSKWMVGKNNLQYVFLQLNDAHGNSISKNVYWLNEQNNYGDIEKLPAPNITITQNKSDVNSFDFTVKNAGSNLAFFLNLQLIADGEEIHSAKWSDNYISLLSGSSENIAVHFKKQSFQKLELEVTDVNGNVTKLELN</sequence>
<evidence type="ECO:0000259" key="5">
    <source>
        <dbReference type="Pfam" id="PF02836"/>
    </source>
</evidence>
<evidence type="ECO:0008006" key="10">
    <source>
        <dbReference type="Google" id="ProtNLM"/>
    </source>
</evidence>
<name>A0A5P2G5N6_9BACT</name>
<dbReference type="AlphaFoldDB" id="A0A5P2G5N6"/>
<evidence type="ECO:0000256" key="1">
    <source>
        <dbReference type="ARBA" id="ARBA00007401"/>
    </source>
</evidence>
<protein>
    <recommendedName>
        <fullName evidence="10">Exo-1,4-beta-D-glucosaminidase</fullName>
    </recommendedName>
</protein>
<keyword evidence="2" id="KW-0378">Hydrolase</keyword>
<keyword evidence="9" id="KW-1185">Reference proteome</keyword>
<proteinExistence type="inferred from homology"/>
<dbReference type="KEGG" id="arac:E0W69_018360"/>
<dbReference type="PANTHER" id="PTHR43536">
    <property type="entry name" value="MANNOSYLGLYCOPROTEIN ENDO-BETA-MANNOSIDASE"/>
    <property type="match status" value="1"/>
</dbReference>
<dbReference type="InterPro" id="IPR008979">
    <property type="entry name" value="Galactose-bd-like_sf"/>
</dbReference>
<feature type="domain" description="Glycoside hydrolase family 2 immunoglobulin-like beta-sandwich" evidence="4">
    <location>
        <begin position="256"/>
        <end position="375"/>
    </location>
</feature>
<dbReference type="PANTHER" id="PTHR43536:SF1">
    <property type="entry name" value="MANNOSYLGLYCOPROTEIN ENDO-BETA-MANNOSIDASE"/>
    <property type="match status" value="1"/>
</dbReference>
<dbReference type="InterPro" id="IPR006103">
    <property type="entry name" value="Glyco_hydro_2_cat"/>
</dbReference>
<evidence type="ECO:0000313" key="8">
    <source>
        <dbReference type="EMBL" id="QES90537.1"/>
    </source>
</evidence>
<evidence type="ECO:0000259" key="4">
    <source>
        <dbReference type="Pfam" id="PF00703"/>
    </source>
</evidence>
<evidence type="ECO:0000259" key="6">
    <source>
        <dbReference type="Pfam" id="PF18368"/>
    </source>
</evidence>
<evidence type="ECO:0000259" key="7">
    <source>
        <dbReference type="Pfam" id="PF22666"/>
    </source>
</evidence>
<reference evidence="8 9" key="1">
    <citation type="submission" date="2019-09" db="EMBL/GenBank/DDBJ databases">
        <title>Complete genome sequence of Arachidicoccus sp. B3-10 isolated from apple orchard soil.</title>
        <authorList>
            <person name="Kim H.S."/>
            <person name="Han K.-I."/>
            <person name="Suh M.K."/>
            <person name="Lee K.C."/>
            <person name="Eom M.K."/>
            <person name="Kim J.-S."/>
            <person name="Kang S.W."/>
            <person name="Sin Y."/>
            <person name="Lee J.-S."/>
        </authorList>
    </citation>
    <scope>NUCLEOTIDE SEQUENCE [LARGE SCALE GENOMIC DNA]</scope>
    <source>
        <strain evidence="8 9">B3-10</strain>
    </source>
</reference>
<gene>
    <name evidence="8" type="ORF">E0W69_018360</name>
</gene>
<dbReference type="Pfam" id="PF00703">
    <property type="entry name" value="Glyco_hydro_2"/>
    <property type="match status" value="1"/>
</dbReference>
<dbReference type="GO" id="GO:0004553">
    <property type="term" value="F:hydrolase activity, hydrolyzing O-glycosyl compounds"/>
    <property type="evidence" value="ECO:0007669"/>
    <property type="project" value="InterPro"/>
</dbReference>
<dbReference type="Proteomes" id="UP000292424">
    <property type="component" value="Chromosome"/>
</dbReference>
<dbReference type="InterPro" id="IPR054593">
    <property type="entry name" value="Beta-mannosidase-like_N2"/>
</dbReference>
<feature type="domain" description="Glycoside hydrolase family 2 catalytic" evidence="5">
    <location>
        <begin position="388"/>
        <end position="533"/>
    </location>
</feature>
<dbReference type="SUPFAM" id="SSF51445">
    <property type="entry name" value="(Trans)glycosidases"/>
    <property type="match status" value="1"/>
</dbReference>